<protein>
    <submittedName>
        <fullName evidence="2">Uncharacterized protein</fullName>
    </submittedName>
</protein>
<keyword evidence="1" id="KW-0472">Membrane</keyword>
<accession>A0A849V9C8</accession>
<organism evidence="2 3">
    <name type="scientific">Pseudoalteromonas caenipelagi</name>
    <dbReference type="NCBI Taxonomy" id="2726988"/>
    <lineage>
        <taxon>Bacteria</taxon>
        <taxon>Pseudomonadati</taxon>
        <taxon>Pseudomonadota</taxon>
        <taxon>Gammaproteobacteria</taxon>
        <taxon>Alteromonadales</taxon>
        <taxon>Pseudoalteromonadaceae</taxon>
        <taxon>Pseudoalteromonas</taxon>
    </lineage>
</organism>
<proteinExistence type="predicted"/>
<comment type="caution">
    <text evidence="2">The sequence shown here is derived from an EMBL/GenBank/DDBJ whole genome shotgun (WGS) entry which is preliminary data.</text>
</comment>
<dbReference type="Proteomes" id="UP000586305">
    <property type="component" value="Unassembled WGS sequence"/>
</dbReference>
<keyword evidence="1" id="KW-1133">Transmembrane helix</keyword>
<sequence>MNLENIKIFLIIASCLFCIWFVRVIFKLTNERRIIKKLLSICGYSDWYKLLNGHEVVSSNAEVDILKGIARVESILTRVFCTVDNEGIYVHFMRYPEKPASVIDWSLLSLISVGMIETKSIRQFSAELTFMGSNLLVVIPWDEKWDKLVPSTVGLEKFN</sequence>
<keyword evidence="3" id="KW-1185">Reference proteome</keyword>
<name>A0A849V9C8_9GAMM</name>
<dbReference type="AlphaFoldDB" id="A0A849V9C8"/>
<gene>
    <name evidence="2" type="ORF">HG263_04715</name>
</gene>
<evidence type="ECO:0000256" key="1">
    <source>
        <dbReference type="SAM" id="Phobius"/>
    </source>
</evidence>
<keyword evidence="1" id="KW-0812">Transmembrane</keyword>
<feature type="transmembrane region" description="Helical" evidence="1">
    <location>
        <begin position="6"/>
        <end position="26"/>
    </location>
</feature>
<reference evidence="2 3" key="1">
    <citation type="submission" date="2020-04" db="EMBL/GenBank/DDBJ databases">
        <title>Pseudoalteromonas caenipelagi sp. nov., isolated from a tidal flat.</title>
        <authorList>
            <person name="Park S."/>
            <person name="Yoon J.-H."/>
        </authorList>
    </citation>
    <scope>NUCLEOTIDE SEQUENCE [LARGE SCALE GENOMIC DNA]</scope>
    <source>
        <strain evidence="2 3">JBTF-M23</strain>
    </source>
</reference>
<dbReference type="EMBL" id="JABBPG010000002">
    <property type="protein sequence ID" value="NOU49836.1"/>
    <property type="molecule type" value="Genomic_DNA"/>
</dbReference>
<evidence type="ECO:0000313" key="3">
    <source>
        <dbReference type="Proteomes" id="UP000586305"/>
    </source>
</evidence>
<dbReference type="RefSeq" id="WP_171624927.1">
    <property type="nucleotide sequence ID" value="NZ_JABBPG010000002.1"/>
</dbReference>
<evidence type="ECO:0000313" key="2">
    <source>
        <dbReference type="EMBL" id="NOU49836.1"/>
    </source>
</evidence>